<evidence type="ECO:0000256" key="1">
    <source>
        <dbReference type="SAM" id="SignalP"/>
    </source>
</evidence>
<accession>A0ABQ5VXC8</accession>
<keyword evidence="1" id="KW-0732">Signal</keyword>
<proteinExistence type="predicted"/>
<sequence>MIPSFKILVTVSALAIGSGSALFAQSDLIKEDFQTLSAAFEMIATDEDKAQEMYQGLIASTKTSDAIKRAATEGEAYVLVRKLEQVLVEAKTKSVLRALSRNRRAATVDYLEDALAKYNTGTLQFLLAKTNVLGTDKTPRFDDMPMAEEYARLKPMPDGFELAKPAPKVVEKPAETASTAVPASPAKPVAKTATVVKLPNTTYYAKKNTNIRKGPSTQSAITGQVKQGSKIIAIERHSIARGGKWLRIKGGKGYVTAANFGFEAFPAVAKPTAVVKPKTVVPAPRKPAPKPAKSVGNSKCNKQALAVRFKTTGPTKVYRDTKGTVRFSWGAGNTIKSIVGSTSGYWIIRLGSPAPNVPCGYIKQNSPTLKQIN</sequence>
<feature type="chain" id="PRO_5045554470" description="SH3b domain-containing protein" evidence="1">
    <location>
        <begin position="24"/>
        <end position="373"/>
    </location>
</feature>
<evidence type="ECO:0000313" key="3">
    <source>
        <dbReference type="EMBL" id="GLQ35947.1"/>
    </source>
</evidence>
<dbReference type="Pfam" id="PF08239">
    <property type="entry name" value="SH3_3"/>
    <property type="match status" value="1"/>
</dbReference>
<feature type="domain" description="SH3b" evidence="2">
    <location>
        <begin position="199"/>
        <end position="264"/>
    </location>
</feature>
<dbReference type="EMBL" id="BSNN01000007">
    <property type="protein sequence ID" value="GLQ35947.1"/>
    <property type="molecule type" value="Genomic_DNA"/>
</dbReference>
<feature type="signal peptide" evidence="1">
    <location>
        <begin position="1"/>
        <end position="23"/>
    </location>
</feature>
<protein>
    <recommendedName>
        <fullName evidence="2">SH3b domain-containing protein</fullName>
    </recommendedName>
</protein>
<keyword evidence="4" id="KW-1185">Reference proteome</keyword>
<evidence type="ECO:0000259" key="2">
    <source>
        <dbReference type="SMART" id="SM00287"/>
    </source>
</evidence>
<dbReference type="RefSeq" id="WP_284379138.1">
    <property type="nucleotide sequence ID" value="NZ_BSNN01000007.1"/>
</dbReference>
<evidence type="ECO:0000313" key="4">
    <source>
        <dbReference type="Proteomes" id="UP001156694"/>
    </source>
</evidence>
<name>A0ABQ5VXC8_9RHOB</name>
<comment type="caution">
    <text evidence="3">The sequence shown here is derived from an EMBL/GenBank/DDBJ whole genome shotgun (WGS) entry which is preliminary data.</text>
</comment>
<dbReference type="Proteomes" id="UP001156694">
    <property type="component" value="Unassembled WGS sequence"/>
</dbReference>
<organism evidence="3 4">
    <name type="scientific">Amylibacter marinus</name>
    <dbReference type="NCBI Taxonomy" id="1475483"/>
    <lineage>
        <taxon>Bacteria</taxon>
        <taxon>Pseudomonadati</taxon>
        <taxon>Pseudomonadota</taxon>
        <taxon>Alphaproteobacteria</taxon>
        <taxon>Rhodobacterales</taxon>
        <taxon>Paracoccaceae</taxon>
        <taxon>Amylibacter</taxon>
    </lineage>
</organism>
<dbReference type="InterPro" id="IPR003646">
    <property type="entry name" value="SH3-like_bac-type"/>
</dbReference>
<reference evidence="4" key="1">
    <citation type="journal article" date="2019" name="Int. J. Syst. Evol. Microbiol.">
        <title>The Global Catalogue of Microorganisms (GCM) 10K type strain sequencing project: providing services to taxonomists for standard genome sequencing and annotation.</title>
        <authorList>
            <consortium name="The Broad Institute Genomics Platform"/>
            <consortium name="The Broad Institute Genome Sequencing Center for Infectious Disease"/>
            <person name="Wu L."/>
            <person name="Ma J."/>
        </authorList>
    </citation>
    <scope>NUCLEOTIDE SEQUENCE [LARGE SCALE GENOMIC DNA]</scope>
    <source>
        <strain evidence="4">NBRC 110140</strain>
    </source>
</reference>
<dbReference type="Gene3D" id="2.30.30.40">
    <property type="entry name" value="SH3 Domains"/>
    <property type="match status" value="1"/>
</dbReference>
<gene>
    <name evidence="3" type="ORF">GCM10007939_22310</name>
</gene>
<dbReference type="SMART" id="SM00287">
    <property type="entry name" value="SH3b"/>
    <property type="match status" value="1"/>
</dbReference>